<accession>A0A381PI06</accession>
<keyword evidence="9" id="KW-0998">Cell outer membrane</keyword>
<keyword evidence="5" id="KW-0408">Iron</keyword>
<evidence type="ECO:0000256" key="4">
    <source>
        <dbReference type="ARBA" id="ARBA00022692"/>
    </source>
</evidence>
<comment type="subcellular location">
    <subcellularLocation>
        <location evidence="1">Cell outer membrane</location>
        <topology evidence="1">Multi-pass membrane protein</topology>
    </subcellularLocation>
</comment>
<dbReference type="EMBL" id="UINC01000966">
    <property type="protein sequence ID" value="SUZ65719.1"/>
    <property type="molecule type" value="Genomic_DNA"/>
</dbReference>
<keyword evidence="3" id="KW-0410">Iron transport</keyword>
<keyword evidence="6" id="KW-0406">Ion transport</keyword>
<evidence type="ECO:0000256" key="6">
    <source>
        <dbReference type="ARBA" id="ARBA00023065"/>
    </source>
</evidence>
<gene>
    <name evidence="12" type="ORF">METZ01_LOCUS18573</name>
</gene>
<evidence type="ECO:0000256" key="1">
    <source>
        <dbReference type="ARBA" id="ARBA00004571"/>
    </source>
</evidence>
<dbReference type="GO" id="GO:0009279">
    <property type="term" value="C:cell outer membrane"/>
    <property type="evidence" value="ECO:0007669"/>
    <property type="project" value="UniProtKB-SubCell"/>
</dbReference>
<evidence type="ECO:0000313" key="12">
    <source>
        <dbReference type="EMBL" id="SUZ65719.1"/>
    </source>
</evidence>
<evidence type="ECO:0000256" key="3">
    <source>
        <dbReference type="ARBA" id="ARBA00022496"/>
    </source>
</evidence>
<evidence type="ECO:0000256" key="8">
    <source>
        <dbReference type="ARBA" id="ARBA00023136"/>
    </source>
</evidence>
<dbReference type="InterPro" id="IPR012910">
    <property type="entry name" value="Plug_dom"/>
</dbReference>
<dbReference type="PANTHER" id="PTHR32552:SF81">
    <property type="entry name" value="TONB-DEPENDENT OUTER MEMBRANE RECEPTOR"/>
    <property type="match status" value="1"/>
</dbReference>
<evidence type="ECO:0000256" key="7">
    <source>
        <dbReference type="ARBA" id="ARBA00023077"/>
    </source>
</evidence>
<keyword evidence="8" id="KW-0472">Membrane</keyword>
<sequence length="836" mass="90976">MNKFCKSTLSLIVAGIIALPLNAQDDEAIEEIIVTAQKREQNLQDVPLSILAISGEDIQVGGYENMEDLATFVPNLFMSDALTGQNLFMRGIGSTVANEAFEQAVAQFHDGVYYGRDNLSQNGFFDLERVEVVRGPQPVFAGQSATAGALSYISRRPSAEPEGNLVASYGNDEEISVEGAFGWALSDTFGIRLSGRYYELGETGYTHVLTGDDLGTKENSSFRVLGVLTPNDRFEATFKYEHQNVSQIGVPREYTRCETNPSISVAFVPLAPAISALCALDAAYNGIDLNSLDGVVGSGGAQDVLVAMNALNAASGATYGSPNYWGAPMPLFASPVASGLNNVGIFNEEEARDQDVDVFLFAFDWEIGDRGVVMSWQSASLRYDKHDILDPDMSSFAVFVGERSEDFEQYSHEIRFTSPQDQRFSWMVGAYDQEHDLTTSIQVHLPWTFDIPAFLFGAPPNPANAGYSAISYGGPLVENSKWTSVFFSTTWNVSDTFRINVGGRNQSIDKTGVENPMLARLPTGGTAYEALTPSGPPVSGRVDASDFLPEIGVQWDVSDAVMIYAKYSEALKAGGFVKSPPIGGAVANPFTYDNEVAEGFEMGVKSLLFDGRLLLNASYYNTDFTDLQVTILNPDTAAFETQNAAAAHTKGFEFDGRWAVTDNFSVGFAGSKSEAKYDNYVGPNCNSLDTKIGPVGRCQFSAANPTALVFNANGVTLPYAPDWAINVQPEYRLGGDEFDVSVSANMVWSDGFSIAGVDGDPLNQADEYMRIDLRLTIGPMEGNWEVALYGRDVTDERRQHTNAYSFLSRSLAPVFDANGVGRERGARYGVQLRYFF</sequence>
<dbReference type="GO" id="GO:0006826">
    <property type="term" value="P:iron ion transport"/>
    <property type="evidence" value="ECO:0007669"/>
    <property type="project" value="UniProtKB-KW"/>
</dbReference>
<reference evidence="12" key="1">
    <citation type="submission" date="2018-05" db="EMBL/GenBank/DDBJ databases">
        <authorList>
            <person name="Lanie J.A."/>
            <person name="Ng W.-L."/>
            <person name="Kazmierczak K.M."/>
            <person name="Andrzejewski T.M."/>
            <person name="Davidsen T.M."/>
            <person name="Wayne K.J."/>
            <person name="Tettelin H."/>
            <person name="Glass J.I."/>
            <person name="Rusch D."/>
            <person name="Podicherti R."/>
            <person name="Tsui H.-C.T."/>
            <person name="Winkler M.E."/>
        </authorList>
    </citation>
    <scope>NUCLEOTIDE SEQUENCE</scope>
</reference>
<dbReference type="Pfam" id="PF07715">
    <property type="entry name" value="Plug"/>
    <property type="match status" value="1"/>
</dbReference>
<dbReference type="Gene3D" id="2.40.170.20">
    <property type="entry name" value="TonB-dependent receptor, beta-barrel domain"/>
    <property type="match status" value="2"/>
</dbReference>
<evidence type="ECO:0000256" key="2">
    <source>
        <dbReference type="ARBA" id="ARBA00022448"/>
    </source>
</evidence>
<evidence type="ECO:0000256" key="9">
    <source>
        <dbReference type="ARBA" id="ARBA00023237"/>
    </source>
</evidence>
<keyword evidence="7" id="KW-0798">TonB box</keyword>
<feature type="domain" description="TonB-dependent receptor plug" evidence="11">
    <location>
        <begin position="43"/>
        <end position="149"/>
    </location>
</feature>
<dbReference type="Pfam" id="PF00593">
    <property type="entry name" value="TonB_dep_Rec_b-barrel"/>
    <property type="match status" value="1"/>
</dbReference>
<dbReference type="InterPro" id="IPR000531">
    <property type="entry name" value="Beta-barrel_TonB"/>
</dbReference>
<feature type="domain" description="TonB-dependent receptor-like beta-barrel" evidence="10">
    <location>
        <begin position="318"/>
        <end position="790"/>
    </location>
</feature>
<evidence type="ECO:0000259" key="11">
    <source>
        <dbReference type="Pfam" id="PF07715"/>
    </source>
</evidence>
<evidence type="ECO:0000259" key="10">
    <source>
        <dbReference type="Pfam" id="PF00593"/>
    </source>
</evidence>
<name>A0A381PI06_9ZZZZ</name>
<dbReference type="SUPFAM" id="SSF56935">
    <property type="entry name" value="Porins"/>
    <property type="match status" value="1"/>
</dbReference>
<evidence type="ECO:0008006" key="13">
    <source>
        <dbReference type="Google" id="ProtNLM"/>
    </source>
</evidence>
<dbReference type="InterPro" id="IPR036942">
    <property type="entry name" value="Beta-barrel_TonB_sf"/>
</dbReference>
<dbReference type="PANTHER" id="PTHR32552">
    <property type="entry name" value="FERRICHROME IRON RECEPTOR-RELATED"/>
    <property type="match status" value="1"/>
</dbReference>
<dbReference type="InterPro" id="IPR039426">
    <property type="entry name" value="TonB-dep_rcpt-like"/>
</dbReference>
<organism evidence="12">
    <name type="scientific">marine metagenome</name>
    <dbReference type="NCBI Taxonomy" id="408172"/>
    <lineage>
        <taxon>unclassified sequences</taxon>
        <taxon>metagenomes</taxon>
        <taxon>ecological metagenomes</taxon>
    </lineage>
</organism>
<dbReference type="AlphaFoldDB" id="A0A381PI06"/>
<keyword evidence="2" id="KW-0813">Transport</keyword>
<keyword evidence="4" id="KW-0812">Transmembrane</keyword>
<protein>
    <recommendedName>
        <fullName evidence="13">TonB-dependent receptor plug domain-containing protein</fullName>
    </recommendedName>
</protein>
<evidence type="ECO:0000256" key="5">
    <source>
        <dbReference type="ARBA" id="ARBA00023004"/>
    </source>
</evidence>
<proteinExistence type="predicted"/>